<dbReference type="Pfam" id="PF00106">
    <property type="entry name" value="adh_short"/>
    <property type="match status" value="1"/>
</dbReference>
<gene>
    <name evidence="4" type="ORF">OLMES_2847</name>
</gene>
<proteinExistence type="inferred from homology"/>
<sequence>MKNTVLITGASNGIGKGLAYEYAKRGCDIALLARNEDSLQNIVSDIQKRFPTVKAKYYILDVTKTDTVLTTLEQAFEEFGKMDIVIANAGIAGGGKAGSGKLSEDIAIFETNVIGAIATIDSAVNLLKRQGEGQIVAISSVAAFRGLPGAGAYCASKAALSTYMQSLQAELQPTPISSTILYPGYIDTDLNKNMKSRPFLITVDEASPIIANLIARKVKRSTVPVYPWKFIGTLLRVLPDSLFSAKK</sequence>
<dbReference type="PANTHER" id="PTHR44196:SF1">
    <property type="entry name" value="DEHYDROGENASE_REDUCTASE SDR FAMILY MEMBER 7B"/>
    <property type="match status" value="1"/>
</dbReference>
<dbReference type="Proteomes" id="UP000196027">
    <property type="component" value="Chromosome"/>
</dbReference>
<accession>A0A1Y0IBQ7</accession>
<dbReference type="SUPFAM" id="SSF51735">
    <property type="entry name" value="NAD(P)-binding Rossmann-fold domains"/>
    <property type="match status" value="1"/>
</dbReference>
<dbReference type="InterPro" id="IPR020904">
    <property type="entry name" value="Sc_DH/Rdtase_CS"/>
</dbReference>
<comment type="similarity">
    <text evidence="1 3">Belongs to the short-chain dehydrogenases/reductases (SDR) family.</text>
</comment>
<dbReference type="InterPro" id="IPR002347">
    <property type="entry name" value="SDR_fam"/>
</dbReference>
<dbReference type="OrthoDB" id="9808814at2"/>
<dbReference type="PRINTS" id="PR00081">
    <property type="entry name" value="GDHRDH"/>
</dbReference>
<evidence type="ECO:0000256" key="1">
    <source>
        <dbReference type="ARBA" id="ARBA00006484"/>
    </source>
</evidence>
<dbReference type="AlphaFoldDB" id="A0A1Y0IBQ7"/>
<dbReference type="PANTHER" id="PTHR44196">
    <property type="entry name" value="DEHYDROGENASE/REDUCTASE SDR FAMILY MEMBER 7B"/>
    <property type="match status" value="1"/>
</dbReference>
<evidence type="ECO:0000256" key="3">
    <source>
        <dbReference type="RuleBase" id="RU000363"/>
    </source>
</evidence>
<dbReference type="Gene3D" id="3.40.50.720">
    <property type="entry name" value="NAD(P)-binding Rossmann-like Domain"/>
    <property type="match status" value="1"/>
</dbReference>
<dbReference type="PRINTS" id="PR00080">
    <property type="entry name" value="SDRFAMILY"/>
</dbReference>
<reference evidence="4 5" key="1">
    <citation type="submission" date="2017-05" db="EMBL/GenBank/DDBJ databases">
        <title>Genomic insights into alkan degradation activity of Oleiphilus messinensis.</title>
        <authorList>
            <person name="Kozyavkin S.A."/>
            <person name="Slesarev A.I."/>
            <person name="Golyshin P.N."/>
            <person name="Korzhenkov A."/>
            <person name="Golyshina O.N."/>
            <person name="Toshchakov S.V."/>
        </authorList>
    </citation>
    <scope>NUCLEOTIDE SEQUENCE [LARGE SCALE GENOMIC DNA]</scope>
    <source>
        <strain evidence="4 5">ME102</strain>
    </source>
</reference>
<dbReference type="EMBL" id="CP021425">
    <property type="protein sequence ID" value="ARU56895.1"/>
    <property type="molecule type" value="Genomic_DNA"/>
</dbReference>
<evidence type="ECO:0000256" key="2">
    <source>
        <dbReference type="ARBA" id="ARBA00023002"/>
    </source>
</evidence>
<dbReference type="KEGG" id="ome:OLMES_2847"/>
<protein>
    <submittedName>
        <fullName evidence="4">Short-chain dehydrogenase</fullName>
    </submittedName>
</protein>
<dbReference type="GO" id="GO:0016491">
    <property type="term" value="F:oxidoreductase activity"/>
    <property type="evidence" value="ECO:0007669"/>
    <property type="project" value="UniProtKB-KW"/>
</dbReference>
<evidence type="ECO:0000313" key="4">
    <source>
        <dbReference type="EMBL" id="ARU56895.1"/>
    </source>
</evidence>
<dbReference type="GO" id="GO:0016020">
    <property type="term" value="C:membrane"/>
    <property type="evidence" value="ECO:0007669"/>
    <property type="project" value="TreeGrafter"/>
</dbReference>
<dbReference type="InterPro" id="IPR036291">
    <property type="entry name" value="NAD(P)-bd_dom_sf"/>
</dbReference>
<evidence type="ECO:0000313" key="5">
    <source>
        <dbReference type="Proteomes" id="UP000196027"/>
    </source>
</evidence>
<dbReference type="PROSITE" id="PS00061">
    <property type="entry name" value="ADH_SHORT"/>
    <property type="match status" value="1"/>
</dbReference>
<dbReference type="RefSeq" id="WP_087461849.1">
    <property type="nucleotide sequence ID" value="NZ_CP021425.1"/>
</dbReference>
<name>A0A1Y0IBQ7_9GAMM</name>
<keyword evidence="5" id="KW-1185">Reference proteome</keyword>
<organism evidence="4 5">
    <name type="scientific">Oleiphilus messinensis</name>
    <dbReference type="NCBI Taxonomy" id="141451"/>
    <lineage>
        <taxon>Bacteria</taxon>
        <taxon>Pseudomonadati</taxon>
        <taxon>Pseudomonadota</taxon>
        <taxon>Gammaproteobacteria</taxon>
        <taxon>Oceanospirillales</taxon>
        <taxon>Oleiphilaceae</taxon>
        <taxon>Oleiphilus</taxon>
    </lineage>
</organism>
<keyword evidence="2" id="KW-0560">Oxidoreductase</keyword>